<dbReference type="PANTHER" id="PTHR39398:SF1">
    <property type="entry name" value="CSN8_PSMD8_EIF3K DOMAIN-CONTAINING PROTEIN"/>
    <property type="match status" value="1"/>
</dbReference>
<protein>
    <submittedName>
        <fullName evidence="2">Uncharacterized protein</fullName>
    </submittedName>
</protein>
<gene>
    <name evidence="2" type="ORF">IWZ03DRAFT_194024</name>
</gene>
<keyword evidence="3" id="KW-1185">Reference proteome</keyword>
<evidence type="ECO:0000256" key="1">
    <source>
        <dbReference type="SAM" id="MobiDB-lite"/>
    </source>
</evidence>
<dbReference type="EMBL" id="JBBPHU010000006">
    <property type="protein sequence ID" value="KAK7516627.1"/>
    <property type="molecule type" value="Genomic_DNA"/>
</dbReference>
<organism evidence="2 3">
    <name type="scientific">Phyllosticta citriasiana</name>
    <dbReference type="NCBI Taxonomy" id="595635"/>
    <lineage>
        <taxon>Eukaryota</taxon>
        <taxon>Fungi</taxon>
        <taxon>Dikarya</taxon>
        <taxon>Ascomycota</taxon>
        <taxon>Pezizomycotina</taxon>
        <taxon>Dothideomycetes</taxon>
        <taxon>Dothideomycetes incertae sedis</taxon>
        <taxon>Botryosphaeriales</taxon>
        <taxon>Phyllostictaceae</taxon>
        <taxon>Phyllosticta</taxon>
    </lineage>
</organism>
<comment type="caution">
    <text evidence="2">The sequence shown here is derived from an EMBL/GenBank/DDBJ whole genome shotgun (WGS) entry which is preliminary data.</text>
</comment>
<dbReference type="Proteomes" id="UP001363622">
    <property type="component" value="Unassembled WGS sequence"/>
</dbReference>
<accession>A0ABR1KKL0</accession>
<dbReference type="PANTHER" id="PTHR39398">
    <property type="entry name" value="YALI0F14311P"/>
    <property type="match status" value="1"/>
</dbReference>
<reference evidence="2 3" key="1">
    <citation type="submission" date="2024-04" db="EMBL/GenBank/DDBJ databases">
        <title>Phyllosticta paracitricarpa is synonymous to the EU quarantine fungus P. citricarpa based on phylogenomic analyses.</title>
        <authorList>
            <consortium name="Lawrence Berkeley National Laboratory"/>
            <person name="Van Ingen-Buijs V.A."/>
            <person name="Van Westerhoven A.C."/>
            <person name="Haridas S."/>
            <person name="Skiadas P."/>
            <person name="Martin F."/>
            <person name="Groenewald J.Z."/>
            <person name="Crous P.W."/>
            <person name="Seidl M.F."/>
        </authorList>
    </citation>
    <scope>NUCLEOTIDE SEQUENCE [LARGE SCALE GENOMIC DNA]</scope>
    <source>
        <strain evidence="2 3">CBS 123371</strain>
    </source>
</reference>
<evidence type="ECO:0000313" key="3">
    <source>
        <dbReference type="Proteomes" id="UP001363622"/>
    </source>
</evidence>
<proteinExistence type="predicted"/>
<feature type="region of interest" description="Disordered" evidence="1">
    <location>
        <begin position="1"/>
        <end position="36"/>
    </location>
</feature>
<evidence type="ECO:0000313" key="2">
    <source>
        <dbReference type="EMBL" id="KAK7516627.1"/>
    </source>
</evidence>
<sequence length="311" mass="35558">MTTQQRPTGRRGPSMQWSRLKSAPSDPLEAYGLPSKGETRLNDFRAQESYYNKIVERYMKFCAGAGGADKLEKQFEALYLANDASATPVARATAQKTLQAPSIASRNSSVELEMILSAMRKLREGILSSHRVDRFAQRAYIFIIHASILSRAWESYLPALLHLLLAIHEHTPLTTSEFNEFAGLHILDIACRQGDLATAFRKKSKVEYGYHDPTGRVDNLLKALVMDDWVTFWRLSKRVEGYQKRIMEFKEEDIRLHALKCIGRSYFNAEKCFIEKCTGRAWEELVKLNGVGWQLQEDGEKVVIRIPKARR</sequence>
<name>A0ABR1KKL0_9PEZI</name>